<name>A0ACB9Z6U0_9PEZI</name>
<evidence type="ECO:0000313" key="1">
    <source>
        <dbReference type="EMBL" id="KAI4867489.1"/>
    </source>
</evidence>
<proteinExistence type="predicted"/>
<organism evidence="1 2">
    <name type="scientific">Hypoxylon rubiginosum</name>
    <dbReference type="NCBI Taxonomy" id="110542"/>
    <lineage>
        <taxon>Eukaryota</taxon>
        <taxon>Fungi</taxon>
        <taxon>Dikarya</taxon>
        <taxon>Ascomycota</taxon>
        <taxon>Pezizomycotina</taxon>
        <taxon>Sordariomycetes</taxon>
        <taxon>Xylariomycetidae</taxon>
        <taxon>Xylariales</taxon>
        <taxon>Hypoxylaceae</taxon>
        <taxon>Hypoxylon</taxon>
    </lineage>
</organism>
<evidence type="ECO:0000313" key="2">
    <source>
        <dbReference type="Proteomes" id="UP001497700"/>
    </source>
</evidence>
<gene>
    <name evidence="1" type="ORF">F4820DRAFT_197022</name>
</gene>
<keyword evidence="2" id="KW-1185">Reference proteome</keyword>
<sequence length="2660" mass="299290">MRSTQSGRIVKSRKGTLRTPHRNTHRWESFTTKISKLHSLDPLRKVRRHDLEVEDLEATTSYFRNCMEKWIDINVSKGFISFRREVRPFSESLPQILHFQDKIMELLAKYISMHEQESLEPLLDLLTALAHDLGTRFEKHYPTALSLITGIASRPQDAAVIEWTFGCLAFLFKYLSKLLVPDVRPTFDALAPLLGKSKNPPHIARFAAEALSFLVKKAAAPANREKALPLLIERARLDIEATRDSRQFGLYHHGLMTMFAEAIKGQGYGLHTSGSEIVKSLIASVPNDECISSDPVTWADLVCGVLVSTVHHTTSETFESIPKCIVETAAEDKLLANYPLRCCLYIRLLGTISGVRRGNRIVDWSLVLSCMLESLKSLSKAPSDLEKVDSSAVWQQLMVNIAIVWQTASMDSVIPCITEFTSIMTREPLMRWFIPFCSYFSNLDSTRFRSLLLRPFQKFVVTHWSEGSNEDMLCVLLPRMVQSRALPSATETDNFVLPQSWQDQIVTKFERLEISPFPEQGASSGYDKDPKTWRNKCLPKYSALLHVLEAIAVRPSTNGPIAELLLRKLKLALKPSLSLANEEANFIVSQGFSAYLRMSKAAGQIDSSLAPLLKAATPRYRRLTGFLQAMIAYEDQLNDKRSPQSQSESGSGSEGEEDPFLKSLIDNLSSPSHEHRSASLQLLSRLDAASDELDSLATMVQTEDTPLELQSIRLISVHIRKLATNYSHLSKDSWLRRAIPTFLFGQMTVRLTPVWDSAVEALQQISEVKSGDDIICDIAFSWMEVPSKRWDGPQKELTASSNAGMTDFECQNLTNLFKRAEAAEHVLSCASEIMLDNFEGSQCLVPVTPSNARSQALKVFSAAPSIAEKRSRRLVPYLLSWTKETEEQDDNEIQSSEHPADGSWSLFDKKALLGVFSHFTNPKVLYQSQQVYDTLLGLLANGDVDVQKFSLKSILTWKQEGVKPYQENLEYLLDDARFKNELTVLFQGDQQIQPEHRSEMMPVLLRLLYGRAISKKGAASGRHGLHATRLAVLRQLTVEDMGEFLDIALGDLRGVKIVENAQLRENILDREILTVRKQVGFLNMMEAMINELGTSVISFADKILNAVLYCLVLSSRMLNQNIDDTEGDLPTQNSLLRVVKSSSLKCVVSLLRNAPTFDWTPYKDVFINEVVSPRLEKLPAETTQGISGTLQFLGTLSQLPKTALFLSVDNRIIGKLMECLKLGKTKDEVKIFALRIVRNLVELSQQPAAQSEFNELIQEEIIDPNINIILESIGVVLTSQGEIGRDLLMACVETVVEISPVVQKSIHVTNLIDISVSLLNQPSRRVNPKAKGLLLAMLEKFIKLAGSDLPADLRDRTYSTLATLFGFFKDRINRQALSNVLAVLYPDNPVCLELSTLCADLNSYDSRRLDEPDYEKRLVAFNAILQPRDIPFTSREWEPLIYNLTFYTKHDEEYGILSANSADGLCKFVEAAAGSMGEEQDRFYNMLSNILMPALNSNARESSETVRRETVKVLGFLVSRMPSWPPIADLVAINPTPDESDPDPSFFSNILSPATARQMRALQLLSKVNYRTPLSSKNLTHFFVPLLEHFIFSREEGSDDHGVGAQAATTIADIASSLEWSQYRATLRRYIGYIESKPELQKQLIRLLGKLVDTLAAAASAETQDAMDTDSTAAEEPLQKCRLATTMPPRKKFDDDILTNILPPLLEYIHEKDETTVSSRVPVGIIIVKILKLLPSESLSQKIPGVLTDICHILRSKAWESREMARSTLATMASLLGPNYFSFVLKELRGALVRGYQLHVLSYTMHTILVHVIPEFQPGDLDYCLDAIVSVIMDDIFGVVGQEKDAEEYISQMKEVKSSKSQDSMELIARTASVSHLVDLVRPLQSLLLEKLNLRMVRKIDDLLSRIASGLLENSAAGSRDTLVFCYEVIQEVYESKKPKAEPKLDPKLRRYLVQKGANKSGYRGATSRYTYKLVRFAVDVLRAVLRKYDDIRNATNITGFIPILGDALIGGEEEVKIATFKLLTVLVKVPFKTDDSTKIYKVASKEASKCVSTSTSTTTDLAQSALKLMAVIIRDRRDVVVKDAAIDMLLNKVKDDLTEPLYRHVTFNFLRSVLDGKAETATVYDILDHVGTIMITNDDKDTRDLARGAFFQFLREYPQKKNRWAKQLSFIVANLKYEREGGRLSIMEIIHLLLMKSADDFVQEVAATCFIPLVFVLVNDDSEKCRLAAAELIKEIFRKADKEQTSKFLSLMRTWTEQDDNSSVLQLGVQSFSLYFEAREPASRDRQNLDLLLETSAEILSDCSTYSKETELIDTILRAIPILIEKHPAVALAHEKLWQSIPLPLSHPDLTVKLSSVRLLRIYLTDFHENNKNADDSQVIQGSHGLELQTQMVGRLTLYAVGVLSPVALRRWKRRMQRKSNATFIDMDESVTHSVGNQVELDETLAGEVGRVILMLSKFLDIGSPDTESSDSDAGGSEDEDEEWGGIEEDNTYKATLHTLFVWLSDILIEETRPRASALIPKVAALDILSILTSTLPEASLQPSLNIILTPLHHLTDPSIPTPFSLDEVFKTRHEGLKTKASDVMDILQRKFGTADYMKELLAVRERARNRREGRSRKRKIEAVAQPERFGKWKKGRLEKKVKRRKEKGQENRNRRREY</sequence>
<reference evidence="1 2" key="1">
    <citation type="journal article" date="2022" name="New Phytol.">
        <title>Ecological generalism drives hyperdiversity of secondary metabolite gene clusters in xylarialean endophytes.</title>
        <authorList>
            <person name="Franco M.E.E."/>
            <person name="Wisecaver J.H."/>
            <person name="Arnold A.E."/>
            <person name="Ju Y.M."/>
            <person name="Slot J.C."/>
            <person name="Ahrendt S."/>
            <person name="Moore L.P."/>
            <person name="Eastman K.E."/>
            <person name="Scott K."/>
            <person name="Konkel Z."/>
            <person name="Mondo S.J."/>
            <person name="Kuo A."/>
            <person name="Hayes R.D."/>
            <person name="Haridas S."/>
            <person name="Andreopoulos B."/>
            <person name="Riley R."/>
            <person name="LaButti K."/>
            <person name="Pangilinan J."/>
            <person name="Lipzen A."/>
            <person name="Amirebrahimi M."/>
            <person name="Yan J."/>
            <person name="Adam C."/>
            <person name="Keymanesh K."/>
            <person name="Ng V."/>
            <person name="Louie K."/>
            <person name="Northen T."/>
            <person name="Drula E."/>
            <person name="Henrissat B."/>
            <person name="Hsieh H.M."/>
            <person name="Youens-Clark K."/>
            <person name="Lutzoni F."/>
            <person name="Miadlikowska J."/>
            <person name="Eastwood D.C."/>
            <person name="Hamelin R.C."/>
            <person name="Grigoriev I.V."/>
            <person name="U'Ren J.M."/>
        </authorList>
    </citation>
    <scope>NUCLEOTIDE SEQUENCE [LARGE SCALE GENOMIC DNA]</scope>
    <source>
        <strain evidence="1 2">CBS 119005</strain>
    </source>
</reference>
<dbReference type="Proteomes" id="UP001497700">
    <property type="component" value="Unassembled WGS sequence"/>
</dbReference>
<dbReference type="EMBL" id="MU393446">
    <property type="protein sequence ID" value="KAI4867489.1"/>
    <property type="molecule type" value="Genomic_DNA"/>
</dbReference>
<accession>A0ACB9Z6U0</accession>
<comment type="caution">
    <text evidence="1">The sequence shown here is derived from an EMBL/GenBank/DDBJ whole genome shotgun (WGS) entry which is preliminary data.</text>
</comment>
<protein>
    <submittedName>
        <fullName evidence="1">Armadillo-type protein</fullName>
    </submittedName>
</protein>